<evidence type="ECO:0000256" key="5">
    <source>
        <dbReference type="PROSITE-ProRule" id="PRU10137"/>
    </source>
</evidence>
<evidence type="ECO:0000256" key="1">
    <source>
        <dbReference type="ARBA" id="ARBA00022908"/>
    </source>
</evidence>
<evidence type="ECO:0000256" key="4">
    <source>
        <dbReference type="PIRSR" id="PIRSR606118-50"/>
    </source>
</evidence>
<keyword evidence="1" id="KW-0229">DNA integration</keyword>
<keyword evidence="3" id="KW-0233">DNA recombination</keyword>
<dbReference type="AlphaFoldDB" id="A0ABD5C515"/>
<evidence type="ECO:0000256" key="3">
    <source>
        <dbReference type="ARBA" id="ARBA00023172"/>
    </source>
</evidence>
<evidence type="ECO:0000313" key="7">
    <source>
        <dbReference type="EMBL" id="MDR6048450.1"/>
    </source>
</evidence>
<dbReference type="GO" id="GO:0015074">
    <property type="term" value="P:DNA integration"/>
    <property type="evidence" value="ECO:0007669"/>
    <property type="project" value="UniProtKB-KW"/>
</dbReference>
<dbReference type="Pfam" id="PF00239">
    <property type="entry name" value="Resolvase"/>
    <property type="match status" value="1"/>
</dbReference>
<dbReference type="RefSeq" id="WP_235637820.1">
    <property type="nucleotide sequence ID" value="NZ_JAKFTI010000068.1"/>
</dbReference>
<evidence type="ECO:0000313" key="8">
    <source>
        <dbReference type="Proteomes" id="UP001247581"/>
    </source>
</evidence>
<sequence>MNKIIPYGYLRVSSLEQVRTGGGLDTQDEEVRRYITQNSEKFDIDRMVVMSDAGMSAYTGSNIKEGELGRFLADVNAGLIPTGSALICYSVDRLSRQNPWVGTHLISTLVMTPTY</sequence>
<evidence type="ECO:0000256" key="2">
    <source>
        <dbReference type="ARBA" id="ARBA00023125"/>
    </source>
</evidence>
<evidence type="ECO:0000259" key="6">
    <source>
        <dbReference type="SMART" id="SM00857"/>
    </source>
</evidence>
<dbReference type="CDD" id="cd00338">
    <property type="entry name" value="Ser_Recombinase"/>
    <property type="match status" value="1"/>
</dbReference>
<organism evidence="7 8">
    <name type="scientific">Escherichia coli</name>
    <dbReference type="NCBI Taxonomy" id="562"/>
    <lineage>
        <taxon>Bacteria</taxon>
        <taxon>Pseudomonadati</taxon>
        <taxon>Pseudomonadota</taxon>
        <taxon>Gammaproteobacteria</taxon>
        <taxon>Enterobacterales</taxon>
        <taxon>Enterobacteriaceae</taxon>
        <taxon>Escherichia</taxon>
    </lineage>
</organism>
<dbReference type="InterPro" id="IPR036162">
    <property type="entry name" value="Resolvase-like_N_sf"/>
</dbReference>
<dbReference type="EMBL" id="JANIDP010000091">
    <property type="protein sequence ID" value="MDR6048450.1"/>
    <property type="molecule type" value="Genomic_DNA"/>
</dbReference>
<feature type="active site" description="O-(5'-phospho-DNA)-serine intermediate" evidence="4 5">
    <location>
        <position position="13"/>
    </location>
</feature>
<dbReference type="Gene3D" id="3.40.50.1390">
    <property type="entry name" value="Resolvase, N-terminal catalytic domain"/>
    <property type="match status" value="1"/>
</dbReference>
<dbReference type="Proteomes" id="UP001247581">
    <property type="component" value="Unassembled WGS sequence"/>
</dbReference>
<reference evidence="7 8" key="1">
    <citation type="submission" date="2022-07" db="EMBL/GenBank/DDBJ databases">
        <title>The wastewater resistome of Residential Aged Care Facilities indicates a role of antimicrobial stewardship in reducing resistance.</title>
        <authorList>
            <person name="Sapula S."/>
            <person name="Hart B.J."/>
            <person name="Henrietta V."/>
            <person name="Amsalu A."/>
            <person name="Jon W."/>
            <person name="Siderius N."/>
            <person name="Nguyen L."/>
            <person name="Turnidge J."/>
            <person name="Gerber C."/>
        </authorList>
    </citation>
    <scope>NUCLEOTIDE SEQUENCE [LARGE SCALE GENOMIC DNA]</scope>
    <source>
        <strain evidence="7 8">ECA685</strain>
    </source>
</reference>
<name>A0ABD5C515_ECOLX</name>
<comment type="caution">
    <text evidence="7">The sequence shown here is derived from an EMBL/GenBank/DDBJ whole genome shotgun (WGS) entry which is preliminary data.</text>
</comment>
<dbReference type="PANTHER" id="PTHR30461">
    <property type="entry name" value="DNA-INVERTASE FROM LAMBDOID PROPHAGE"/>
    <property type="match status" value="1"/>
</dbReference>
<dbReference type="InterPro" id="IPR006118">
    <property type="entry name" value="Recombinase_CS"/>
</dbReference>
<proteinExistence type="predicted"/>
<gene>
    <name evidence="7" type="ORF">NQD80_22080</name>
</gene>
<protein>
    <submittedName>
        <fullName evidence="7">Recombinase family protein</fullName>
    </submittedName>
</protein>
<feature type="domain" description="Resolvase/invertase-type recombinase catalytic" evidence="6">
    <location>
        <begin position="6"/>
        <end position="115"/>
    </location>
</feature>
<dbReference type="GO" id="GO:0003677">
    <property type="term" value="F:DNA binding"/>
    <property type="evidence" value="ECO:0007669"/>
    <property type="project" value="UniProtKB-KW"/>
</dbReference>
<dbReference type="PANTHER" id="PTHR30461:SF2">
    <property type="entry name" value="SERINE RECOMBINASE PINE-RELATED"/>
    <property type="match status" value="1"/>
</dbReference>
<dbReference type="GO" id="GO:0006310">
    <property type="term" value="P:DNA recombination"/>
    <property type="evidence" value="ECO:0007669"/>
    <property type="project" value="UniProtKB-KW"/>
</dbReference>
<dbReference type="InterPro" id="IPR006119">
    <property type="entry name" value="Resolv_N"/>
</dbReference>
<keyword evidence="2" id="KW-0238">DNA-binding</keyword>
<accession>A0ABD5C515</accession>
<dbReference type="SUPFAM" id="SSF53041">
    <property type="entry name" value="Resolvase-like"/>
    <property type="match status" value="1"/>
</dbReference>
<dbReference type="InterPro" id="IPR050639">
    <property type="entry name" value="SSR_resolvase"/>
</dbReference>
<dbReference type="PROSITE" id="PS00397">
    <property type="entry name" value="RECOMBINASES_1"/>
    <property type="match status" value="1"/>
</dbReference>
<dbReference type="SMART" id="SM00857">
    <property type="entry name" value="Resolvase"/>
    <property type="match status" value="1"/>
</dbReference>